<evidence type="ECO:0000256" key="9">
    <source>
        <dbReference type="ARBA" id="ARBA00023136"/>
    </source>
</evidence>
<dbReference type="InterPro" id="IPR030874">
    <property type="entry name" value="Cardiolipin_synth_Firmi"/>
</dbReference>
<dbReference type="InterPro" id="IPR001736">
    <property type="entry name" value="PLipase_D/transphosphatidylase"/>
</dbReference>
<dbReference type="Pfam" id="PF13396">
    <property type="entry name" value="PLDc_N"/>
    <property type="match status" value="1"/>
</dbReference>
<evidence type="ECO:0000256" key="1">
    <source>
        <dbReference type="ARBA" id="ARBA00004651"/>
    </source>
</evidence>
<keyword evidence="3 12" id="KW-0444">Lipid biosynthesis</keyword>
<organism evidence="15 16">
    <name type="scientific">Litoribaculum gwangyangense</name>
    <dbReference type="NCBI Taxonomy" id="1130722"/>
    <lineage>
        <taxon>Bacteria</taxon>
        <taxon>Pseudomonadati</taxon>
        <taxon>Bacteroidota</taxon>
        <taxon>Flavobacteriia</taxon>
        <taxon>Flavobacteriales</taxon>
        <taxon>Flavobacteriaceae</taxon>
        <taxon>Litoribaculum</taxon>
    </lineage>
</organism>
<keyword evidence="10 12" id="KW-0594">Phospholipid biosynthesis</keyword>
<protein>
    <recommendedName>
        <fullName evidence="12 13">Cardiolipin synthase</fullName>
        <shortName evidence="12">CL synthase</shortName>
        <ecNumber evidence="12 13">2.7.8.-</ecNumber>
    </recommendedName>
</protein>
<dbReference type="PROSITE" id="PS50035">
    <property type="entry name" value="PLD"/>
    <property type="match status" value="2"/>
</dbReference>
<comment type="subcellular location">
    <subcellularLocation>
        <location evidence="1 12">Cell membrane</location>
        <topology evidence="1 12">Multi-pass membrane protein</topology>
    </subcellularLocation>
</comment>
<keyword evidence="16" id="KW-1185">Reference proteome</keyword>
<dbReference type="CDD" id="cd09110">
    <property type="entry name" value="PLDc_CLS_1"/>
    <property type="match status" value="1"/>
</dbReference>
<evidence type="ECO:0000256" key="7">
    <source>
        <dbReference type="ARBA" id="ARBA00022989"/>
    </source>
</evidence>
<dbReference type="EC" id="2.7.8.-" evidence="12 13"/>
<dbReference type="PANTHER" id="PTHR21248:SF22">
    <property type="entry name" value="PHOSPHOLIPASE D"/>
    <property type="match status" value="1"/>
</dbReference>
<feature type="active site" evidence="12">
    <location>
        <position position="405"/>
    </location>
</feature>
<evidence type="ECO:0000256" key="8">
    <source>
        <dbReference type="ARBA" id="ARBA00023098"/>
    </source>
</evidence>
<feature type="active site" evidence="12">
    <location>
        <position position="410"/>
    </location>
</feature>
<accession>A0ABP9CT57</accession>
<evidence type="ECO:0000256" key="12">
    <source>
        <dbReference type="HAMAP-Rule" id="MF_01916"/>
    </source>
</evidence>
<dbReference type="Pfam" id="PF13091">
    <property type="entry name" value="PLDc_2"/>
    <property type="match status" value="2"/>
</dbReference>
<evidence type="ECO:0000256" key="13">
    <source>
        <dbReference type="NCBIfam" id="TIGR04265"/>
    </source>
</evidence>
<dbReference type="CDD" id="cd09112">
    <property type="entry name" value="PLDc_CLS_2"/>
    <property type="match status" value="1"/>
</dbReference>
<dbReference type="Gene3D" id="3.30.870.10">
    <property type="entry name" value="Endonuclease Chain A"/>
    <property type="match status" value="2"/>
</dbReference>
<evidence type="ECO:0000256" key="3">
    <source>
        <dbReference type="ARBA" id="ARBA00022516"/>
    </source>
</evidence>
<feature type="transmembrane region" description="Helical" evidence="12">
    <location>
        <begin position="12"/>
        <end position="33"/>
    </location>
</feature>
<feature type="active site" evidence="12">
    <location>
        <position position="227"/>
    </location>
</feature>
<comment type="function">
    <text evidence="12">Catalyzes the reversible phosphatidyl group transfer from one phosphatidylglycerol molecule to another to form cardiolipin (CL) (diphosphatidylglycerol) and glycerol.</text>
</comment>
<evidence type="ECO:0000256" key="10">
    <source>
        <dbReference type="ARBA" id="ARBA00023209"/>
    </source>
</evidence>
<feature type="domain" description="PLD phosphodiesterase" evidence="14">
    <location>
        <begin position="220"/>
        <end position="247"/>
    </location>
</feature>
<feature type="active site" evidence="12">
    <location>
        <position position="403"/>
    </location>
</feature>
<dbReference type="PANTHER" id="PTHR21248">
    <property type="entry name" value="CARDIOLIPIN SYNTHASE"/>
    <property type="match status" value="1"/>
</dbReference>
<dbReference type="InterPro" id="IPR025202">
    <property type="entry name" value="PLD-like_dom"/>
</dbReference>
<keyword evidence="4 12" id="KW-0808">Transferase</keyword>
<keyword evidence="5 12" id="KW-0812">Transmembrane</keyword>
<dbReference type="RefSeq" id="WP_345277849.1">
    <property type="nucleotide sequence ID" value="NZ_BAABJW010000005.1"/>
</dbReference>
<comment type="catalytic activity">
    <reaction evidence="12">
        <text>2 a 1,2-diacyl-sn-glycero-3-phospho-(1'-sn-glycerol) = a cardiolipin + glycerol</text>
        <dbReference type="Rhea" id="RHEA:31451"/>
        <dbReference type="ChEBI" id="CHEBI:17754"/>
        <dbReference type="ChEBI" id="CHEBI:62237"/>
        <dbReference type="ChEBI" id="CHEBI:64716"/>
    </reaction>
</comment>
<keyword evidence="7 12" id="KW-1133">Transmembrane helix</keyword>
<dbReference type="HAMAP" id="MF_01916">
    <property type="entry name" value="Cardiolipin_synth_Cls"/>
    <property type="match status" value="1"/>
</dbReference>
<comment type="similarity">
    <text evidence="12">Belongs to the phospholipase D family. Cardiolipin synthase subfamily.</text>
</comment>
<evidence type="ECO:0000256" key="6">
    <source>
        <dbReference type="ARBA" id="ARBA00022737"/>
    </source>
</evidence>
<keyword evidence="6" id="KW-0677">Repeat</keyword>
<feature type="transmembrane region" description="Helical" evidence="12">
    <location>
        <begin position="39"/>
        <end position="59"/>
    </location>
</feature>
<keyword evidence="2 12" id="KW-1003">Cell membrane</keyword>
<gene>
    <name evidence="15" type="primary">cls</name>
    <name evidence="15" type="ORF">GCM10023330_27760</name>
</gene>
<dbReference type="SUPFAM" id="SSF56024">
    <property type="entry name" value="Phospholipase D/nuclease"/>
    <property type="match status" value="2"/>
</dbReference>
<evidence type="ECO:0000256" key="5">
    <source>
        <dbReference type="ARBA" id="ARBA00022692"/>
    </source>
</evidence>
<proteinExistence type="inferred from homology"/>
<evidence type="ECO:0000256" key="2">
    <source>
        <dbReference type="ARBA" id="ARBA00022475"/>
    </source>
</evidence>
<feature type="active site" evidence="12">
    <location>
        <position position="232"/>
    </location>
</feature>
<comment type="caution">
    <text evidence="15">The sequence shown here is derived from an EMBL/GenBank/DDBJ whole genome shotgun (WGS) entry which is preliminary data.</text>
</comment>
<feature type="domain" description="PLD phosphodiesterase" evidence="14">
    <location>
        <begin position="398"/>
        <end position="425"/>
    </location>
</feature>
<dbReference type="EMBL" id="BAABJW010000005">
    <property type="protein sequence ID" value="GAA4817486.1"/>
    <property type="molecule type" value="Genomic_DNA"/>
</dbReference>
<dbReference type="Proteomes" id="UP001501433">
    <property type="component" value="Unassembled WGS sequence"/>
</dbReference>
<evidence type="ECO:0000313" key="16">
    <source>
        <dbReference type="Proteomes" id="UP001501433"/>
    </source>
</evidence>
<evidence type="ECO:0000259" key="14">
    <source>
        <dbReference type="PROSITE" id="PS50035"/>
    </source>
</evidence>
<dbReference type="InterPro" id="IPR027379">
    <property type="entry name" value="CLS_N"/>
</dbReference>
<keyword evidence="9 12" id="KW-0472">Membrane</keyword>
<dbReference type="SMART" id="SM00155">
    <property type="entry name" value="PLDc"/>
    <property type="match status" value="2"/>
</dbReference>
<name>A0ABP9CT57_9FLAO</name>
<reference evidence="16" key="1">
    <citation type="journal article" date="2019" name="Int. J. Syst. Evol. Microbiol.">
        <title>The Global Catalogue of Microorganisms (GCM) 10K type strain sequencing project: providing services to taxonomists for standard genome sequencing and annotation.</title>
        <authorList>
            <consortium name="The Broad Institute Genomics Platform"/>
            <consortium name="The Broad Institute Genome Sequencing Center for Infectious Disease"/>
            <person name="Wu L."/>
            <person name="Ma J."/>
        </authorList>
    </citation>
    <scope>NUCLEOTIDE SEQUENCE [LARGE SCALE GENOMIC DNA]</scope>
    <source>
        <strain evidence="16">JCM 18325</strain>
    </source>
</reference>
<keyword evidence="8 12" id="KW-0443">Lipid metabolism</keyword>
<evidence type="ECO:0000313" key="15">
    <source>
        <dbReference type="EMBL" id="GAA4817486.1"/>
    </source>
</evidence>
<feature type="active site" evidence="12">
    <location>
        <position position="225"/>
    </location>
</feature>
<sequence length="485" mass="56497">MLEFIKEYFWTILVIVNYLIAISVVITVILKNINPTKTLSYIIVLVFFPFLGIVVYYLFGQEYRKTKIFNRKFILNKKVVKSIHKELEFNERELKKVDQYLDEKVRLVKLLHNNENAPLTLNNHLRLLKNGDIKFKYFLEDISSAIHHIHLEYYIIKDDDISTKILNLLCDKAIEGVEVRLIYDDVGSNISKKMKTKLTKSGVKHFPFMPVLFSSFTGKMNYRNHRKIAVVDGYIGFVGGINISDEYLNSNSKKGFWRDTHLRIEGDAVKSLQIHFLTTWTFVSNEKPNIYKSYFPDVKKKKNQVALQMAASGPDTDWANIMEVVLTAIITANDYVYITTPYFVPNDEMIVALQIAAKSGVDVRLIIPQKSDSWIVKYASNSYLDALFRAGVKVYKYHKGFVHAKTMVVDNIFSTVGTSNMDYRSFNINFEINTLIYDKENSKLLKQHFLEDLKDSIQVDYNQYLKRSKFDKLKESYCRLWSPLI</sequence>
<dbReference type="NCBIfam" id="TIGR04265">
    <property type="entry name" value="bac_cardiolipin"/>
    <property type="match status" value="1"/>
</dbReference>
<evidence type="ECO:0000256" key="4">
    <source>
        <dbReference type="ARBA" id="ARBA00022679"/>
    </source>
</evidence>
<dbReference type="InterPro" id="IPR022924">
    <property type="entry name" value="Cardiolipin_synthase"/>
</dbReference>
<keyword evidence="11 12" id="KW-1208">Phospholipid metabolism</keyword>
<evidence type="ECO:0000256" key="11">
    <source>
        <dbReference type="ARBA" id="ARBA00023264"/>
    </source>
</evidence>